<sequence>MGKIFYIILISFVCLTINSCAEIDRSSESANSSLTEQIWSSAYDILIGTALMSSDNLFAPEQTSTEKGGN</sequence>
<feature type="non-terminal residue" evidence="1">
    <location>
        <position position="70"/>
    </location>
</feature>
<dbReference type="EMBL" id="UINC01013193">
    <property type="protein sequence ID" value="SVA57164.1"/>
    <property type="molecule type" value="Genomic_DNA"/>
</dbReference>
<organism evidence="1">
    <name type="scientific">marine metagenome</name>
    <dbReference type="NCBI Taxonomy" id="408172"/>
    <lineage>
        <taxon>unclassified sequences</taxon>
        <taxon>metagenomes</taxon>
        <taxon>ecological metagenomes</taxon>
    </lineage>
</organism>
<reference evidence="1" key="1">
    <citation type="submission" date="2018-05" db="EMBL/GenBank/DDBJ databases">
        <authorList>
            <person name="Lanie J.A."/>
            <person name="Ng W.-L."/>
            <person name="Kazmierczak K.M."/>
            <person name="Andrzejewski T.M."/>
            <person name="Davidsen T.M."/>
            <person name="Wayne K.J."/>
            <person name="Tettelin H."/>
            <person name="Glass J.I."/>
            <person name="Rusch D."/>
            <person name="Podicherti R."/>
            <person name="Tsui H.-C.T."/>
            <person name="Winkler M.E."/>
        </authorList>
    </citation>
    <scope>NUCLEOTIDE SEQUENCE</scope>
</reference>
<evidence type="ECO:0000313" key="1">
    <source>
        <dbReference type="EMBL" id="SVA57164.1"/>
    </source>
</evidence>
<name>A0A381WXC5_9ZZZZ</name>
<dbReference type="AlphaFoldDB" id="A0A381WXC5"/>
<accession>A0A381WXC5</accession>
<protein>
    <submittedName>
        <fullName evidence="1">Uncharacterized protein</fullName>
    </submittedName>
</protein>
<proteinExistence type="predicted"/>
<gene>
    <name evidence="1" type="ORF">METZ01_LOCUS110018</name>
</gene>